<dbReference type="NCBIfam" id="TIGR00350">
    <property type="entry name" value="lytR_cpsA_psr"/>
    <property type="match status" value="1"/>
</dbReference>
<dbReference type="Pfam" id="PF03816">
    <property type="entry name" value="LytR_cpsA_psr"/>
    <property type="match status" value="1"/>
</dbReference>
<dbReference type="RefSeq" id="WP_183356926.1">
    <property type="nucleotide sequence ID" value="NZ_BAABKR010000004.1"/>
</dbReference>
<feature type="domain" description="Cell envelope-related transcriptional attenuator" evidence="4">
    <location>
        <begin position="196"/>
        <end position="373"/>
    </location>
</feature>
<comment type="similarity">
    <text evidence="1">Belongs to the LytR/CpsA/Psr (LCP) family.</text>
</comment>
<dbReference type="AlphaFoldDB" id="A0A7W5TQ26"/>
<dbReference type="PANTHER" id="PTHR33392">
    <property type="entry name" value="POLYISOPRENYL-TEICHOIC ACID--PEPTIDOGLYCAN TEICHOIC ACID TRANSFERASE TAGU"/>
    <property type="match status" value="1"/>
</dbReference>
<dbReference type="EMBL" id="JACIBT010000001">
    <property type="protein sequence ID" value="MBB3666477.1"/>
    <property type="molecule type" value="Genomic_DNA"/>
</dbReference>
<feature type="compositionally biased region" description="Acidic residues" evidence="2">
    <location>
        <begin position="456"/>
        <end position="466"/>
    </location>
</feature>
<evidence type="ECO:0000313" key="5">
    <source>
        <dbReference type="EMBL" id="MBB3666477.1"/>
    </source>
</evidence>
<keyword evidence="3" id="KW-0472">Membrane</keyword>
<organism evidence="5 6">
    <name type="scientific">Garicola koreensis</name>
    <dbReference type="NCBI Taxonomy" id="1262554"/>
    <lineage>
        <taxon>Bacteria</taxon>
        <taxon>Bacillati</taxon>
        <taxon>Actinomycetota</taxon>
        <taxon>Actinomycetes</taxon>
        <taxon>Micrococcales</taxon>
        <taxon>Micrococcaceae</taxon>
        <taxon>Garicola</taxon>
    </lineage>
</organism>
<feature type="region of interest" description="Disordered" evidence="2">
    <location>
        <begin position="456"/>
        <end position="557"/>
    </location>
</feature>
<evidence type="ECO:0000313" key="6">
    <source>
        <dbReference type="Proteomes" id="UP000547528"/>
    </source>
</evidence>
<dbReference type="InterPro" id="IPR050922">
    <property type="entry name" value="LytR/CpsA/Psr_CW_biosynth"/>
</dbReference>
<protein>
    <submittedName>
        <fullName evidence="5">LCP family protein required for cell wall assembly</fullName>
    </submittedName>
</protein>
<keyword evidence="3" id="KW-0812">Transmembrane</keyword>
<keyword evidence="6" id="KW-1185">Reference proteome</keyword>
<keyword evidence="3" id="KW-1133">Transmembrane helix</keyword>
<name>A0A7W5TQ26_9MICC</name>
<feature type="transmembrane region" description="Helical" evidence="3">
    <location>
        <begin position="93"/>
        <end position="112"/>
    </location>
</feature>
<feature type="transmembrane region" description="Helical" evidence="3">
    <location>
        <begin position="132"/>
        <end position="155"/>
    </location>
</feature>
<gene>
    <name evidence="5" type="ORF">FHX47_000070</name>
</gene>
<sequence length="557" mass="60267">MTTPTISYHQFRAEHDVVRDPRRASQRDRSRRAVILTLLTLFLPGGAQTTAGSRKLGRFALAVTIGCWFVLLLGLIMFFTLRSVLLSALTQPFLMWVGSVVLAALAIGWLILWVDTLRLIRFTTLAPGFKPIIGVALVLATLLTSGGLGYGAYLLNESRQALAGIFSGGPAIDAAEGRYNFLLMGADAGEGRQGLRPDSIHVISVNESSAETIIFSIPRNFQNAQFAADSPLNEVYPNGYNCGNDCIINFLYTETQNNYAHLYPDAQDPGAAAMMDAAAGTLDMTMHGYVMVDMAGFSELIDAMGGVTVESGGWVPYRGQRPDGSGWGDTWFEPGVHTFDGDEALAFARSRDHSSDFNRIQRQQCIQQAMIAQFTPQTLLTRFTDIMAAGENLVETDLPQSQLGSLMNLAAEAQEHDPQRLTLGAPDFGSAGDNFSTYPDFEQIRARVDELLANEEANEDQDDDAQESPAQAQDEADTESETDQSSEDSPAGPTPDQDDPAVSDDEPEVETPAEPSELTQPDGSPLTVEYLIAAEDRGETGILQEAASTNGECSPAQ</sequence>
<reference evidence="5 6" key="1">
    <citation type="submission" date="2020-08" db="EMBL/GenBank/DDBJ databases">
        <title>Sequencing the genomes of 1000 actinobacteria strains.</title>
        <authorList>
            <person name="Klenk H.-P."/>
        </authorList>
    </citation>
    <scope>NUCLEOTIDE SEQUENCE [LARGE SCALE GENOMIC DNA]</scope>
    <source>
        <strain evidence="5 6">DSM 28238</strain>
    </source>
</reference>
<evidence type="ECO:0000256" key="1">
    <source>
        <dbReference type="ARBA" id="ARBA00006068"/>
    </source>
</evidence>
<accession>A0A7W5TQ26</accession>
<proteinExistence type="inferred from homology"/>
<feature type="compositionally biased region" description="Polar residues" evidence="2">
    <location>
        <begin position="546"/>
        <end position="557"/>
    </location>
</feature>
<dbReference type="PANTHER" id="PTHR33392:SF6">
    <property type="entry name" value="POLYISOPRENYL-TEICHOIC ACID--PEPTIDOGLYCAN TEICHOIC ACID TRANSFERASE TAGU"/>
    <property type="match status" value="1"/>
</dbReference>
<feature type="compositionally biased region" description="Acidic residues" evidence="2">
    <location>
        <begin position="474"/>
        <end position="486"/>
    </location>
</feature>
<comment type="caution">
    <text evidence="5">The sequence shown here is derived from an EMBL/GenBank/DDBJ whole genome shotgun (WGS) entry which is preliminary data.</text>
</comment>
<evidence type="ECO:0000256" key="3">
    <source>
        <dbReference type="SAM" id="Phobius"/>
    </source>
</evidence>
<feature type="compositionally biased region" description="Acidic residues" evidence="2">
    <location>
        <begin position="496"/>
        <end position="511"/>
    </location>
</feature>
<dbReference type="Proteomes" id="UP000547528">
    <property type="component" value="Unassembled WGS sequence"/>
</dbReference>
<dbReference type="Gene3D" id="3.40.630.190">
    <property type="entry name" value="LCP protein"/>
    <property type="match status" value="1"/>
</dbReference>
<evidence type="ECO:0000259" key="4">
    <source>
        <dbReference type="Pfam" id="PF03816"/>
    </source>
</evidence>
<dbReference type="InterPro" id="IPR004474">
    <property type="entry name" value="LytR_CpsA_psr"/>
</dbReference>
<evidence type="ECO:0000256" key="2">
    <source>
        <dbReference type="SAM" id="MobiDB-lite"/>
    </source>
</evidence>
<feature type="transmembrane region" description="Helical" evidence="3">
    <location>
        <begin position="59"/>
        <end position="81"/>
    </location>
</feature>